<dbReference type="EMBL" id="CAMKVN010002415">
    <property type="protein sequence ID" value="CAI2180985.1"/>
    <property type="molecule type" value="Genomic_DNA"/>
</dbReference>
<organism evidence="1 2">
    <name type="scientific">Funneliformis geosporum</name>
    <dbReference type="NCBI Taxonomy" id="1117311"/>
    <lineage>
        <taxon>Eukaryota</taxon>
        <taxon>Fungi</taxon>
        <taxon>Fungi incertae sedis</taxon>
        <taxon>Mucoromycota</taxon>
        <taxon>Glomeromycotina</taxon>
        <taxon>Glomeromycetes</taxon>
        <taxon>Glomerales</taxon>
        <taxon>Glomeraceae</taxon>
        <taxon>Funneliformis</taxon>
    </lineage>
</organism>
<comment type="caution">
    <text evidence="1">The sequence shown here is derived from an EMBL/GenBank/DDBJ whole genome shotgun (WGS) entry which is preliminary data.</text>
</comment>
<dbReference type="Proteomes" id="UP001153678">
    <property type="component" value="Unassembled WGS sequence"/>
</dbReference>
<evidence type="ECO:0000313" key="1">
    <source>
        <dbReference type="EMBL" id="CAI2180985.1"/>
    </source>
</evidence>
<protein>
    <submittedName>
        <fullName evidence="1">6692_t:CDS:1</fullName>
    </submittedName>
</protein>
<name>A0A9W4STP8_9GLOM</name>
<sequence>MTDNNNKYTTNTPKTYEVRYVENKQKFLLANQKYRAKLKSKKPPKNPSLFQQKKQQRLLKLLVNQKSFVPPNYSVAVILLPLKSIFAYQFLLKTCKAKKTGTLYFQGEKIGDAKLSGEVMLPGQTYYDKEANVAEFLAFLKQISGIEYKSISQHFIWQKIITENDYTPLIKQNSFISAREPPGKWRNNLSKIVNY</sequence>
<evidence type="ECO:0000313" key="2">
    <source>
        <dbReference type="Proteomes" id="UP001153678"/>
    </source>
</evidence>
<accession>A0A9W4STP8</accession>
<proteinExistence type="predicted"/>
<gene>
    <name evidence="1" type="ORF">FWILDA_LOCUS9856</name>
</gene>
<dbReference type="AlphaFoldDB" id="A0A9W4STP8"/>
<reference evidence="1" key="1">
    <citation type="submission" date="2022-08" db="EMBL/GenBank/DDBJ databases">
        <authorList>
            <person name="Kallberg Y."/>
            <person name="Tangrot J."/>
            <person name="Rosling A."/>
        </authorList>
    </citation>
    <scope>NUCLEOTIDE SEQUENCE</scope>
    <source>
        <strain evidence="1">Wild A</strain>
    </source>
</reference>
<keyword evidence="2" id="KW-1185">Reference proteome</keyword>